<keyword evidence="1" id="KW-0732">Signal</keyword>
<accession>G0IXD9</accession>
<dbReference type="Proteomes" id="UP000001635">
    <property type="component" value="Chromosome"/>
</dbReference>
<dbReference type="Pfam" id="PF00149">
    <property type="entry name" value="Metallophos"/>
    <property type="match status" value="1"/>
</dbReference>
<dbReference type="GO" id="GO:0003993">
    <property type="term" value="F:acid phosphatase activity"/>
    <property type="evidence" value="ECO:0007669"/>
    <property type="project" value="InterPro"/>
</dbReference>
<evidence type="ECO:0000259" key="3">
    <source>
        <dbReference type="Pfam" id="PF16656"/>
    </source>
</evidence>
<dbReference type="KEGG" id="cmr:Cycma_2625"/>
<gene>
    <name evidence="4" type="ordered locus">Cycma_2625</name>
</gene>
<dbReference type="eggNOG" id="COG1409">
    <property type="taxonomic scope" value="Bacteria"/>
</dbReference>
<dbReference type="InterPro" id="IPR039331">
    <property type="entry name" value="PAPs-like"/>
</dbReference>
<reference evidence="5" key="1">
    <citation type="submission" date="2011-07" db="EMBL/GenBank/DDBJ databases">
        <title>The complete genome of Cyclobacterium marinum DSM 745.</title>
        <authorList>
            <person name="Lucas S."/>
            <person name="Han J."/>
            <person name="Lapidus A."/>
            <person name="Bruce D."/>
            <person name="Goodwin L."/>
            <person name="Pitluck S."/>
            <person name="Peters L."/>
            <person name="Kyrpides N."/>
            <person name="Mavromatis K."/>
            <person name="Ivanova N."/>
            <person name="Ovchinnikova G."/>
            <person name="Chertkov O."/>
            <person name="Detter J.C."/>
            <person name="Tapia R."/>
            <person name="Han C."/>
            <person name="Land M."/>
            <person name="Hauser L."/>
            <person name="Markowitz V."/>
            <person name="Cheng J.-F."/>
            <person name="Hugenholtz P."/>
            <person name="Woyke T."/>
            <person name="Wu D."/>
            <person name="Tindall B."/>
            <person name="Schuetze A."/>
            <person name="Brambilla E."/>
            <person name="Klenk H.-P."/>
            <person name="Eisen J.A."/>
        </authorList>
    </citation>
    <scope>NUCLEOTIDE SEQUENCE [LARGE SCALE GENOMIC DNA]</scope>
    <source>
        <strain evidence="5">ATCC 25205 / DSM 745 / LMG 13164 / NCIMB 1802</strain>
    </source>
</reference>
<dbReference type="Pfam" id="PF16656">
    <property type="entry name" value="Pur_ac_phosph_N"/>
    <property type="match status" value="1"/>
</dbReference>
<dbReference type="Gene3D" id="2.60.40.380">
    <property type="entry name" value="Purple acid phosphatase-like, N-terminal"/>
    <property type="match status" value="1"/>
</dbReference>
<sequence length="396" mass="45471">MTWRTSLKLELPIAQVSVASSVGSITAHDQTYQATIQEIKSLVGKSYYYYSVTFEGLKPGRIYRYRVGEIGNKMSEWNQFTTADNTNAPYSFIYLGDIQNEILAWGSRTIRAAYAKAPKAGFMMFAGDLINDGHQDSQWIEWFESLSHIRTMKSIVPVIGNHEYDTYPNDPNEEKISMFWRPQFELPLNGPKGLEESVYYMDYKNMRLVVLNSLAALKSPENLQVQSNYLDKVLADNPQKWTVVSFHHPFFTARDGRHGNYPELREAWQPILEKYKVDLVLKGHDHVYARGAHQTKTIDVPDGQVGPVYVVSVAGPKMYGIVPEKRWMDRAAVNTQLYQVITIDGDLLQYRAYTVLDELYDAFDLQKQNSSFNLFTEHISTPKYPENRFPNGSTLR</sequence>
<dbReference type="SUPFAM" id="SSF56300">
    <property type="entry name" value="Metallo-dependent phosphatases"/>
    <property type="match status" value="1"/>
</dbReference>
<dbReference type="PANTHER" id="PTHR22953:SF153">
    <property type="entry name" value="PURPLE ACID PHOSPHATASE"/>
    <property type="match status" value="1"/>
</dbReference>
<proteinExistence type="predicted"/>
<dbReference type="InterPro" id="IPR008963">
    <property type="entry name" value="Purple_acid_Pase-like_N"/>
</dbReference>
<dbReference type="EMBL" id="CP002955">
    <property type="protein sequence ID" value="AEL26364.1"/>
    <property type="molecule type" value="Genomic_DNA"/>
</dbReference>
<dbReference type="AlphaFoldDB" id="G0IXD9"/>
<dbReference type="Gene3D" id="3.60.21.10">
    <property type="match status" value="1"/>
</dbReference>
<dbReference type="OrthoDB" id="9809781at2"/>
<dbReference type="GO" id="GO:0046872">
    <property type="term" value="F:metal ion binding"/>
    <property type="evidence" value="ECO:0007669"/>
    <property type="project" value="InterPro"/>
</dbReference>
<organism evidence="4 5">
    <name type="scientific">Cyclobacterium marinum (strain ATCC 25205 / DSM 745 / LMG 13164 / NCIMB 1802)</name>
    <name type="common">Flectobacillus marinus</name>
    <dbReference type="NCBI Taxonomy" id="880070"/>
    <lineage>
        <taxon>Bacteria</taxon>
        <taxon>Pseudomonadati</taxon>
        <taxon>Bacteroidota</taxon>
        <taxon>Cytophagia</taxon>
        <taxon>Cytophagales</taxon>
        <taxon>Cyclobacteriaceae</taxon>
        <taxon>Cyclobacterium</taxon>
    </lineage>
</organism>
<evidence type="ECO:0000259" key="2">
    <source>
        <dbReference type="Pfam" id="PF00149"/>
    </source>
</evidence>
<name>G0IXD9_CYCMS</name>
<dbReference type="PANTHER" id="PTHR22953">
    <property type="entry name" value="ACID PHOSPHATASE RELATED"/>
    <property type="match status" value="1"/>
</dbReference>
<dbReference type="InterPro" id="IPR015914">
    <property type="entry name" value="PAPs_N"/>
</dbReference>
<feature type="domain" description="Calcineurin-like phosphoesterase" evidence="2">
    <location>
        <begin position="93"/>
        <end position="288"/>
    </location>
</feature>
<evidence type="ECO:0000313" key="5">
    <source>
        <dbReference type="Proteomes" id="UP000001635"/>
    </source>
</evidence>
<keyword evidence="5" id="KW-1185">Reference proteome</keyword>
<dbReference type="STRING" id="880070.Cycma_2625"/>
<dbReference type="InterPro" id="IPR029052">
    <property type="entry name" value="Metallo-depent_PP-like"/>
</dbReference>
<dbReference type="HOGENOM" id="CLU_035600_0_0_10"/>
<evidence type="ECO:0000256" key="1">
    <source>
        <dbReference type="ARBA" id="ARBA00022729"/>
    </source>
</evidence>
<dbReference type="InterPro" id="IPR004843">
    <property type="entry name" value="Calcineurin-like_PHP"/>
</dbReference>
<dbReference type="SUPFAM" id="SSF49363">
    <property type="entry name" value="Purple acid phosphatase, N-terminal domain"/>
    <property type="match status" value="1"/>
</dbReference>
<evidence type="ECO:0000313" key="4">
    <source>
        <dbReference type="EMBL" id="AEL26364.1"/>
    </source>
</evidence>
<feature type="domain" description="Purple acid phosphatase N-terminal" evidence="3">
    <location>
        <begin position="2"/>
        <end position="82"/>
    </location>
</feature>
<protein>
    <submittedName>
        <fullName evidence="4">Metallophosphoesterase</fullName>
    </submittedName>
</protein>